<evidence type="ECO:0000313" key="3">
    <source>
        <dbReference type="Proteomes" id="UP001221142"/>
    </source>
</evidence>
<evidence type="ECO:0000313" key="2">
    <source>
        <dbReference type="EMBL" id="KAJ7608436.1"/>
    </source>
</evidence>
<accession>A0AAD7B394</accession>
<gene>
    <name evidence="2" type="ORF">FB45DRAFT_946701</name>
</gene>
<evidence type="ECO:0000259" key="1">
    <source>
        <dbReference type="PROSITE" id="PS50181"/>
    </source>
</evidence>
<keyword evidence="3" id="KW-1185">Reference proteome</keyword>
<name>A0AAD7B394_9AGAR</name>
<dbReference type="InterPro" id="IPR001810">
    <property type="entry name" value="F-box_dom"/>
</dbReference>
<sequence>MAASPPPILRLPDELLIEIAAANPQNSLTPDHPSEWVLSHVCRRFRRAVTSVATLWTRVALDLCCDASAEVFRLYLERSSACTIEVILHAMHDAELESPKGLHYLRPHITRIARLTIVVDCADSHEALDTILTSFRNVVMPSLEYLEIKNSSDREIDILDLSPLETPNITSLKMTYCTPSFPPPPWMVPIAHLHLSGNTYPAGGNSDIFRFIITQHPSLVYLYLDVSALTFGLGNGIVSRSLTHLDLEFDESDTDGLSRELASFDTPNLTHLSLHFAHGDQLAFLFDSIKPASRLAFPAVTSLTLANADRTQCHCEVDQLFRDEYKSITAPPLRLFPVMSSLTLIRECFTPRIVSDLLGPGSQPWPQLEILALKPMAADEQNLYATLRDVVRWKQSQQEPLPTFKLSPDLFARDFWAENGVVVELLEEHGMVDSVF</sequence>
<comment type="caution">
    <text evidence="2">The sequence shown here is derived from an EMBL/GenBank/DDBJ whole genome shotgun (WGS) entry which is preliminary data.</text>
</comment>
<proteinExistence type="predicted"/>
<reference evidence="2" key="1">
    <citation type="submission" date="2023-03" db="EMBL/GenBank/DDBJ databases">
        <title>Massive genome expansion in bonnet fungi (Mycena s.s.) driven by repeated elements and novel gene families across ecological guilds.</title>
        <authorList>
            <consortium name="Lawrence Berkeley National Laboratory"/>
            <person name="Harder C.B."/>
            <person name="Miyauchi S."/>
            <person name="Viragh M."/>
            <person name="Kuo A."/>
            <person name="Thoen E."/>
            <person name="Andreopoulos B."/>
            <person name="Lu D."/>
            <person name="Skrede I."/>
            <person name="Drula E."/>
            <person name="Henrissat B."/>
            <person name="Morin E."/>
            <person name="Kohler A."/>
            <person name="Barry K."/>
            <person name="LaButti K."/>
            <person name="Morin E."/>
            <person name="Salamov A."/>
            <person name="Lipzen A."/>
            <person name="Mereny Z."/>
            <person name="Hegedus B."/>
            <person name="Baldrian P."/>
            <person name="Stursova M."/>
            <person name="Weitz H."/>
            <person name="Taylor A."/>
            <person name="Grigoriev I.V."/>
            <person name="Nagy L.G."/>
            <person name="Martin F."/>
            <person name="Kauserud H."/>
        </authorList>
    </citation>
    <scope>NUCLEOTIDE SEQUENCE</scope>
    <source>
        <strain evidence="2">9284</strain>
    </source>
</reference>
<protein>
    <recommendedName>
        <fullName evidence="1">F-box domain-containing protein</fullName>
    </recommendedName>
</protein>
<dbReference type="EMBL" id="JARKIF010000045">
    <property type="protein sequence ID" value="KAJ7608436.1"/>
    <property type="molecule type" value="Genomic_DNA"/>
</dbReference>
<dbReference type="AlphaFoldDB" id="A0AAD7B394"/>
<dbReference type="SUPFAM" id="SSF52047">
    <property type="entry name" value="RNI-like"/>
    <property type="match status" value="1"/>
</dbReference>
<dbReference type="Gene3D" id="3.80.10.10">
    <property type="entry name" value="Ribonuclease Inhibitor"/>
    <property type="match status" value="1"/>
</dbReference>
<organism evidence="2 3">
    <name type="scientific">Roridomyces roridus</name>
    <dbReference type="NCBI Taxonomy" id="1738132"/>
    <lineage>
        <taxon>Eukaryota</taxon>
        <taxon>Fungi</taxon>
        <taxon>Dikarya</taxon>
        <taxon>Basidiomycota</taxon>
        <taxon>Agaricomycotina</taxon>
        <taxon>Agaricomycetes</taxon>
        <taxon>Agaricomycetidae</taxon>
        <taxon>Agaricales</taxon>
        <taxon>Marasmiineae</taxon>
        <taxon>Mycenaceae</taxon>
        <taxon>Roridomyces</taxon>
    </lineage>
</organism>
<dbReference type="InterPro" id="IPR032675">
    <property type="entry name" value="LRR_dom_sf"/>
</dbReference>
<dbReference type="PROSITE" id="PS50181">
    <property type="entry name" value="FBOX"/>
    <property type="match status" value="1"/>
</dbReference>
<dbReference type="Proteomes" id="UP001221142">
    <property type="component" value="Unassembled WGS sequence"/>
</dbReference>
<feature type="domain" description="F-box" evidence="1">
    <location>
        <begin position="5"/>
        <end position="59"/>
    </location>
</feature>